<dbReference type="AlphaFoldDB" id="A5BBQ9"/>
<evidence type="ECO:0000256" key="1">
    <source>
        <dbReference type="SAM" id="MobiDB-lite"/>
    </source>
</evidence>
<evidence type="ECO:0000313" key="2">
    <source>
        <dbReference type="EMBL" id="CAN61213.1"/>
    </source>
</evidence>
<reference evidence="2" key="1">
    <citation type="journal article" date="2007" name="PLoS ONE">
        <title>The first genome sequence of an elite grapevine cultivar (Pinot noir Vitis vinifera L.): coping with a highly heterozygous genome.</title>
        <authorList>
            <person name="Velasco R."/>
            <person name="Zharkikh A."/>
            <person name="Troggio M."/>
            <person name="Cartwright D.A."/>
            <person name="Cestaro A."/>
            <person name="Pruss D."/>
            <person name="Pindo M."/>
            <person name="FitzGerald L.M."/>
            <person name="Vezzulli S."/>
            <person name="Reid J."/>
            <person name="Malacarne G."/>
            <person name="Iliev D."/>
            <person name="Coppola G."/>
            <person name="Wardell B."/>
            <person name="Micheletti D."/>
            <person name="Macalma T."/>
            <person name="Facci M."/>
            <person name="Mitchell J.T."/>
            <person name="Perazzolli M."/>
            <person name="Eldredge G."/>
            <person name="Gatto P."/>
            <person name="Oyzerski R."/>
            <person name="Moretto M."/>
            <person name="Gutin N."/>
            <person name="Stefanini M."/>
            <person name="Chen Y."/>
            <person name="Segala C."/>
            <person name="Davenport C."/>
            <person name="Dematte L."/>
            <person name="Mraz A."/>
            <person name="Battilana J."/>
            <person name="Stormo K."/>
            <person name="Costa F."/>
            <person name="Tao Q."/>
            <person name="Si-Ammour A."/>
            <person name="Harkins T."/>
            <person name="Lackey A."/>
            <person name="Perbost C."/>
            <person name="Taillon B."/>
            <person name="Stella A."/>
            <person name="Solovyev V."/>
            <person name="Fawcett J.A."/>
            <person name="Sterck L."/>
            <person name="Vandepoele K."/>
            <person name="Grando S.M."/>
            <person name="Toppo S."/>
            <person name="Moser C."/>
            <person name="Lanchbury J."/>
            <person name="Bogden R."/>
            <person name="Skolnick M."/>
            <person name="Sgaramella V."/>
            <person name="Bhatnagar S.K."/>
            <person name="Fontana P."/>
            <person name="Gutin A."/>
            <person name="Van de Peer Y."/>
            <person name="Salamini F."/>
            <person name="Viola R."/>
        </authorList>
    </citation>
    <scope>NUCLEOTIDE SEQUENCE</scope>
</reference>
<proteinExistence type="predicted"/>
<accession>A5BBQ9</accession>
<feature type="region of interest" description="Disordered" evidence="1">
    <location>
        <begin position="433"/>
        <end position="460"/>
    </location>
</feature>
<protein>
    <submittedName>
        <fullName evidence="2">Uncharacterized protein</fullName>
    </submittedName>
</protein>
<organism evidence="2">
    <name type="scientific">Vitis vinifera</name>
    <name type="common">Grape</name>
    <dbReference type="NCBI Taxonomy" id="29760"/>
    <lineage>
        <taxon>Eukaryota</taxon>
        <taxon>Viridiplantae</taxon>
        <taxon>Streptophyta</taxon>
        <taxon>Embryophyta</taxon>
        <taxon>Tracheophyta</taxon>
        <taxon>Spermatophyta</taxon>
        <taxon>Magnoliopsida</taxon>
        <taxon>eudicotyledons</taxon>
        <taxon>Gunneridae</taxon>
        <taxon>Pentapetalae</taxon>
        <taxon>rosids</taxon>
        <taxon>Vitales</taxon>
        <taxon>Vitaceae</taxon>
        <taxon>Viteae</taxon>
        <taxon>Vitis</taxon>
    </lineage>
</organism>
<dbReference type="EMBL" id="AM453692">
    <property type="protein sequence ID" value="CAN61213.1"/>
    <property type="molecule type" value="Genomic_DNA"/>
</dbReference>
<name>A5BBQ9_VITVI</name>
<gene>
    <name evidence="2" type="ORF">VITISV_014944</name>
</gene>
<sequence>MLRHAIQDLIDKGLVDLGRPAVTTDPLPTHDTRVVPPSLGDVHLIEFSGDEIFIMGWDGEASQPISLYEDSDFSGYIHGQATCIVFSDDDLPLEGSDHVRPLFIDVACSGRRVPSILLDNGSALNVCPLVTAIALGFSPFDFGPSTQNVRAYNGTQRTVMGTLTTHVMIGSKVKFIHEGRIILIQFDRDVVTSSKPVLQISHSEDDLHLTGFTFYEVQVVSLEDDIRDMLADYFTRGLEHVPLIEGVDHVLEAVEIQGIQQALGQMCLSSETTELPEAMIVASPSLDRASVFSMCFPEEIPDYDLPMDLGYGSDGVILPDTYMDEMDMIGTGHILDASPPGLRSAFDVFGVSMLEFDGDGLVATDITQDTVSIEGASDSMDPPLSFDTMFGFVTHFDDISDGNNDMSIFEYLHMSQHFPLIAPLAPTTHVCDVNDVGDTNDPPSGQSECDSDSDTEDRKVTSISGSIELIDFRAPD</sequence>